<comment type="caution">
    <text evidence="2">The sequence shown here is derived from an EMBL/GenBank/DDBJ whole genome shotgun (WGS) entry which is preliminary data.</text>
</comment>
<keyword evidence="1" id="KW-0732">Signal</keyword>
<accession>A0A812NU16</accession>
<reference evidence="2" key="1">
    <citation type="submission" date="2021-02" db="EMBL/GenBank/DDBJ databases">
        <authorList>
            <person name="Dougan E. K."/>
            <person name="Rhodes N."/>
            <person name="Thang M."/>
            <person name="Chan C."/>
        </authorList>
    </citation>
    <scope>NUCLEOTIDE SEQUENCE</scope>
</reference>
<dbReference type="OrthoDB" id="410423at2759"/>
<feature type="signal peptide" evidence="1">
    <location>
        <begin position="1"/>
        <end position="31"/>
    </location>
</feature>
<evidence type="ECO:0000313" key="3">
    <source>
        <dbReference type="Proteomes" id="UP000649617"/>
    </source>
</evidence>
<keyword evidence="3" id="KW-1185">Reference proteome</keyword>
<dbReference type="AlphaFoldDB" id="A0A812NU16"/>
<dbReference type="EMBL" id="CAJNIZ010011536">
    <property type="protein sequence ID" value="CAE7320682.1"/>
    <property type="molecule type" value="Genomic_DNA"/>
</dbReference>
<organism evidence="2 3">
    <name type="scientific">Symbiodinium pilosum</name>
    <name type="common">Dinoflagellate</name>
    <dbReference type="NCBI Taxonomy" id="2952"/>
    <lineage>
        <taxon>Eukaryota</taxon>
        <taxon>Sar</taxon>
        <taxon>Alveolata</taxon>
        <taxon>Dinophyceae</taxon>
        <taxon>Suessiales</taxon>
        <taxon>Symbiodiniaceae</taxon>
        <taxon>Symbiodinium</taxon>
    </lineage>
</organism>
<gene>
    <name evidence="2" type="ORF">SPIL2461_LOCUS7397</name>
</gene>
<name>A0A812NU16_SYMPI</name>
<evidence type="ECO:0000256" key="1">
    <source>
        <dbReference type="SAM" id="SignalP"/>
    </source>
</evidence>
<protein>
    <submittedName>
        <fullName evidence="2">Uncharacterized protein</fullName>
    </submittedName>
</protein>
<feature type="chain" id="PRO_5032856847" evidence="1">
    <location>
        <begin position="32"/>
        <end position="277"/>
    </location>
</feature>
<sequence>MIDSPAAASPGRRWLAGFLVLAMAWLQSLEGFVGPFQADRHAQLSAIARRAAPTSHNGNRLIIKLPKATGFQSMADIPKESVIQPIELSKIHQKKNFWAMSSAGYNVSEVFVRFEGKTPWKRVGEVVHKEGDFREAIQCQYKFLIKRSYFLYKKFRFWYAKSSPVQFGYTDTAGKIVVVDDGPPELGLEPQELKEMLRKSGFVGADKPRHWQKIQKQLKNLYSSKKDHHRTKPWLTKRDFNYRIDAHRWWNPRKYRGRYMEVQTRKRGIVAGTGPSR</sequence>
<proteinExistence type="predicted"/>
<evidence type="ECO:0000313" key="2">
    <source>
        <dbReference type="EMBL" id="CAE7320682.1"/>
    </source>
</evidence>
<dbReference type="Proteomes" id="UP000649617">
    <property type="component" value="Unassembled WGS sequence"/>
</dbReference>